<dbReference type="Proteomes" id="UP001642540">
    <property type="component" value="Unassembled WGS sequence"/>
</dbReference>
<organism evidence="1 2">
    <name type="scientific">Orchesella dallaii</name>
    <dbReference type="NCBI Taxonomy" id="48710"/>
    <lineage>
        <taxon>Eukaryota</taxon>
        <taxon>Metazoa</taxon>
        <taxon>Ecdysozoa</taxon>
        <taxon>Arthropoda</taxon>
        <taxon>Hexapoda</taxon>
        <taxon>Collembola</taxon>
        <taxon>Entomobryomorpha</taxon>
        <taxon>Entomobryoidea</taxon>
        <taxon>Orchesellidae</taxon>
        <taxon>Orchesellinae</taxon>
        <taxon>Orchesella</taxon>
    </lineage>
</organism>
<reference evidence="1 2" key="1">
    <citation type="submission" date="2024-08" db="EMBL/GenBank/DDBJ databases">
        <authorList>
            <person name="Cucini C."/>
            <person name="Frati F."/>
        </authorList>
    </citation>
    <scope>NUCLEOTIDE SEQUENCE [LARGE SCALE GENOMIC DNA]</scope>
</reference>
<dbReference type="PANTHER" id="PTHR21435">
    <property type="entry name" value="MITOCHONDRIAL IMPORT INNER MEMBRANE TRANSLOCASE SUBUNIT TIM29"/>
    <property type="match status" value="1"/>
</dbReference>
<comment type="caution">
    <text evidence="1">The sequence shown here is derived from an EMBL/GenBank/DDBJ whole genome shotgun (WGS) entry which is preliminary data.</text>
</comment>
<dbReference type="PANTHER" id="PTHR21435:SF1">
    <property type="entry name" value="MITOCHONDRIAL IMPORT INNER MEMBRANE TRANSLOCASE SUBUNIT TIM29"/>
    <property type="match status" value="1"/>
</dbReference>
<proteinExistence type="predicted"/>
<accession>A0ABP1QVW2</accession>
<gene>
    <name evidence="1" type="ORF">ODALV1_LOCUS14378</name>
</gene>
<evidence type="ECO:0000313" key="1">
    <source>
        <dbReference type="EMBL" id="CAL8110630.1"/>
    </source>
</evidence>
<keyword evidence="2" id="KW-1185">Reference proteome</keyword>
<dbReference type="InterPro" id="IPR019322">
    <property type="entry name" value="TIMM29"/>
</dbReference>
<protein>
    <submittedName>
        <fullName evidence="1">Uncharacterized protein</fullName>
    </submittedName>
</protein>
<evidence type="ECO:0000313" key="2">
    <source>
        <dbReference type="Proteomes" id="UP001642540"/>
    </source>
</evidence>
<name>A0ABP1QVW2_9HEXA</name>
<dbReference type="EMBL" id="CAXLJM020000046">
    <property type="protein sequence ID" value="CAL8110630.1"/>
    <property type="molecule type" value="Genomic_DNA"/>
</dbReference>
<sequence>MNNTFYRHFNTLRWLHRSYSTTAVPVPNSTAAVITEALTKKVGGAGAVFTEPKLTLKEKFKLFWKNLYVDYKEVAVDTYKDAQAKPIKATFYLSMAGGIIYMQFTNPKQFQYVSELTKYDTEVSILSPDIRNPYAERYCHDLLKLRMKGELRFQSFELFSIVWKHDADKHMGLYEAKCNYLKPLWSEVKNRFVDIGIFGKFWMLERNMLDYDVNPYEWEVEARQIVQDEKEIVSKNS</sequence>
<dbReference type="Pfam" id="PF10171">
    <property type="entry name" value="Tim29"/>
    <property type="match status" value="1"/>
</dbReference>